<reference evidence="1 2" key="1">
    <citation type="submission" date="2020-07" db="EMBL/GenBank/DDBJ databases">
        <title>MOT database genomes.</title>
        <authorList>
            <person name="Joseph S."/>
            <person name="Aduse-Opoku J."/>
            <person name="Hashim A."/>
            <person name="Wade W."/>
            <person name="Curtis M."/>
        </authorList>
    </citation>
    <scope>NUCLEOTIDE SEQUENCE [LARGE SCALE GENOMIC DNA]</scope>
    <source>
        <strain evidence="1 2">CCW311</strain>
    </source>
</reference>
<dbReference type="RefSeq" id="WP_179924302.1">
    <property type="nucleotide sequence ID" value="NZ_JACBYG010000128.1"/>
</dbReference>
<dbReference type="EMBL" id="JACBYG010000128">
    <property type="protein sequence ID" value="NYS49786.1"/>
    <property type="molecule type" value="Genomic_DNA"/>
</dbReference>
<comment type="caution">
    <text evidence="1">The sequence shown here is derived from an EMBL/GenBank/DDBJ whole genome shotgun (WGS) entry which is preliminary data.</text>
</comment>
<protein>
    <submittedName>
        <fullName evidence="1">Uncharacterized protein</fullName>
    </submittedName>
</protein>
<evidence type="ECO:0000313" key="2">
    <source>
        <dbReference type="Proteomes" id="UP000563349"/>
    </source>
</evidence>
<dbReference type="AlphaFoldDB" id="A0A7Z0LEE5"/>
<name>A0A7Z0LEE5_9STRE</name>
<evidence type="ECO:0000313" key="1">
    <source>
        <dbReference type="EMBL" id="NYS49786.1"/>
    </source>
</evidence>
<keyword evidence="2" id="KW-1185">Reference proteome</keyword>
<dbReference type="Proteomes" id="UP000563349">
    <property type="component" value="Unassembled WGS sequence"/>
</dbReference>
<proteinExistence type="predicted"/>
<gene>
    <name evidence="1" type="ORF">HZY93_07490</name>
</gene>
<organism evidence="1 2">
    <name type="scientific">Streptococcus danieliae</name>
    <dbReference type="NCBI Taxonomy" id="747656"/>
    <lineage>
        <taxon>Bacteria</taxon>
        <taxon>Bacillati</taxon>
        <taxon>Bacillota</taxon>
        <taxon>Bacilli</taxon>
        <taxon>Lactobacillales</taxon>
        <taxon>Streptococcaceae</taxon>
        <taxon>Streptococcus</taxon>
    </lineage>
</organism>
<accession>A0A7Z0LEE5</accession>
<sequence length="106" mass="12621">MWKLLQKDYSCLSSEAKYHYLFKRYLSAQDIALALVDYSLVLKETWNFYQLLPGYFKDRNADYFFDLIRESQNSEILTQSFRDKLAFLLKKEESIGLALSIPHHNL</sequence>